<dbReference type="Proteomes" id="UP000664554">
    <property type="component" value="Unassembled WGS sequence"/>
</dbReference>
<evidence type="ECO:0000313" key="2">
    <source>
        <dbReference type="EMBL" id="MBO1529808.1"/>
    </source>
</evidence>
<name>A0ABS3NKF0_9GAMM</name>
<feature type="region of interest" description="Disordered" evidence="1">
    <location>
        <begin position="1"/>
        <end position="69"/>
    </location>
</feature>
<sequence length="69" mass="7807">MSNATNNNDNNNDKDVSDIKKAAEHADSEQIEKNLNNNMVTEDKQVKTPEALSEDEKTPFIDDDLRTDK</sequence>
<gene>
    <name evidence="2" type="ORF">J3492_01080</name>
</gene>
<feature type="compositionally biased region" description="Low complexity" evidence="1">
    <location>
        <begin position="1"/>
        <end position="10"/>
    </location>
</feature>
<protein>
    <submittedName>
        <fullName evidence="2">Uncharacterized protein</fullName>
    </submittedName>
</protein>
<organism evidence="2 3">
    <name type="scientific">Psychrobacter coccoides</name>
    <dbReference type="NCBI Taxonomy" id="2818440"/>
    <lineage>
        <taxon>Bacteria</taxon>
        <taxon>Pseudomonadati</taxon>
        <taxon>Pseudomonadota</taxon>
        <taxon>Gammaproteobacteria</taxon>
        <taxon>Moraxellales</taxon>
        <taxon>Moraxellaceae</taxon>
        <taxon>Psychrobacter</taxon>
    </lineage>
</organism>
<dbReference type="RefSeq" id="WP_207988820.1">
    <property type="nucleotide sequence ID" value="NZ_JAGBKM010000001.1"/>
</dbReference>
<comment type="caution">
    <text evidence="2">The sequence shown here is derived from an EMBL/GenBank/DDBJ whole genome shotgun (WGS) entry which is preliminary data.</text>
</comment>
<keyword evidence="3" id="KW-1185">Reference proteome</keyword>
<dbReference type="EMBL" id="JAGBKM010000001">
    <property type="protein sequence ID" value="MBO1529808.1"/>
    <property type="molecule type" value="Genomic_DNA"/>
</dbReference>
<reference evidence="2 3" key="1">
    <citation type="submission" date="2021-03" db="EMBL/GenBank/DDBJ databases">
        <authorList>
            <person name="Shang D.-D."/>
            <person name="Du Z.-J."/>
            <person name="Chen G.-J."/>
        </authorList>
    </citation>
    <scope>NUCLEOTIDE SEQUENCE [LARGE SCALE GENOMIC DNA]</scope>
    <source>
        <strain evidence="2 3">F1192</strain>
    </source>
</reference>
<evidence type="ECO:0000256" key="1">
    <source>
        <dbReference type="SAM" id="MobiDB-lite"/>
    </source>
</evidence>
<proteinExistence type="predicted"/>
<evidence type="ECO:0000313" key="3">
    <source>
        <dbReference type="Proteomes" id="UP000664554"/>
    </source>
</evidence>
<accession>A0ABS3NKF0</accession>
<feature type="compositionally biased region" description="Basic and acidic residues" evidence="1">
    <location>
        <begin position="54"/>
        <end position="69"/>
    </location>
</feature>
<feature type="compositionally biased region" description="Basic and acidic residues" evidence="1">
    <location>
        <begin position="11"/>
        <end position="32"/>
    </location>
</feature>